<protein>
    <submittedName>
        <fullName evidence="2">Uncharacterized protein</fullName>
    </submittedName>
</protein>
<accession>X1BKR1</accession>
<evidence type="ECO:0000313" key="2">
    <source>
        <dbReference type="EMBL" id="GAG81782.1"/>
    </source>
</evidence>
<feature type="non-terminal residue" evidence="2">
    <location>
        <position position="1"/>
    </location>
</feature>
<gene>
    <name evidence="2" type="ORF">S01H4_31622</name>
</gene>
<evidence type="ECO:0000256" key="1">
    <source>
        <dbReference type="SAM" id="MobiDB-lite"/>
    </source>
</evidence>
<comment type="caution">
    <text evidence="2">The sequence shown here is derived from an EMBL/GenBank/DDBJ whole genome shotgun (WGS) entry which is preliminary data.</text>
</comment>
<reference evidence="2" key="1">
    <citation type="journal article" date="2014" name="Front. Microbiol.">
        <title>High frequency of phylogenetically diverse reductive dehalogenase-homologous genes in deep subseafloor sedimentary metagenomes.</title>
        <authorList>
            <person name="Kawai M."/>
            <person name="Futagami T."/>
            <person name="Toyoda A."/>
            <person name="Takaki Y."/>
            <person name="Nishi S."/>
            <person name="Hori S."/>
            <person name="Arai W."/>
            <person name="Tsubouchi T."/>
            <person name="Morono Y."/>
            <person name="Uchiyama I."/>
            <person name="Ito T."/>
            <person name="Fujiyama A."/>
            <person name="Inagaki F."/>
            <person name="Takami H."/>
        </authorList>
    </citation>
    <scope>NUCLEOTIDE SEQUENCE</scope>
    <source>
        <strain evidence="2">Expedition CK06-06</strain>
    </source>
</reference>
<sequence length="41" mass="4454">DNDGLLDGEEDANQNGQVDMGENDPNQSEGKAMPWIPLLLL</sequence>
<dbReference type="EMBL" id="BART01016443">
    <property type="protein sequence ID" value="GAG81782.1"/>
    <property type="molecule type" value="Genomic_DNA"/>
</dbReference>
<feature type="region of interest" description="Disordered" evidence="1">
    <location>
        <begin position="1"/>
        <end position="37"/>
    </location>
</feature>
<dbReference type="AlphaFoldDB" id="X1BKR1"/>
<proteinExistence type="predicted"/>
<organism evidence="2">
    <name type="scientific">marine sediment metagenome</name>
    <dbReference type="NCBI Taxonomy" id="412755"/>
    <lineage>
        <taxon>unclassified sequences</taxon>
        <taxon>metagenomes</taxon>
        <taxon>ecological metagenomes</taxon>
    </lineage>
</organism>
<feature type="compositionally biased region" description="Acidic residues" evidence="1">
    <location>
        <begin position="1"/>
        <end position="12"/>
    </location>
</feature>
<name>X1BKR1_9ZZZZ</name>